<dbReference type="Proteomes" id="UP000322315">
    <property type="component" value="Unassembled WGS sequence"/>
</dbReference>
<dbReference type="PANTHER" id="PTHR37947">
    <property type="entry name" value="BLL2462 PROTEIN"/>
    <property type="match status" value="1"/>
</dbReference>
<name>A0A5M7BDQ1_9FLAO</name>
<keyword evidence="4" id="KW-1185">Reference proteome</keyword>
<evidence type="ECO:0000313" key="4">
    <source>
        <dbReference type="Proteomes" id="UP000315145"/>
    </source>
</evidence>
<accession>A0A5M7BDQ1</accession>
<evidence type="ECO:0000313" key="2">
    <source>
        <dbReference type="EMBL" id="KAA5825561.1"/>
    </source>
</evidence>
<comment type="caution">
    <text evidence="2">The sequence shown here is derived from an EMBL/GenBank/DDBJ whole genome shotgun (WGS) entry which is preliminary data.</text>
</comment>
<protein>
    <submittedName>
        <fullName evidence="2">VWA domain-containing protein</fullName>
    </submittedName>
</protein>
<evidence type="ECO:0000313" key="5">
    <source>
        <dbReference type="Proteomes" id="UP000322315"/>
    </source>
</evidence>
<dbReference type="AlphaFoldDB" id="A0A5M7BDQ1"/>
<evidence type="ECO:0000256" key="1">
    <source>
        <dbReference type="SAM" id="Phobius"/>
    </source>
</evidence>
<dbReference type="Proteomes" id="UP000315145">
    <property type="component" value="Unassembled WGS sequence"/>
</dbReference>
<dbReference type="Gene3D" id="3.40.50.410">
    <property type="entry name" value="von Willebrand factor, type A domain"/>
    <property type="match status" value="1"/>
</dbReference>
<dbReference type="RefSeq" id="WP_144115884.1">
    <property type="nucleotide sequence ID" value="NZ_JACHGE010000003.1"/>
</dbReference>
<dbReference type="PANTHER" id="PTHR37947:SF1">
    <property type="entry name" value="BLL2462 PROTEIN"/>
    <property type="match status" value="1"/>
</dbReference>
<reference evidence="2" key="3">
    <citation type="submission" date="2019-09" db="EMBL/GenBank/DDBJ databases">
        <authorList>
            <person name="Zhang D.-C."/>
        </authorList>
    </citation>
    <scope>NUCLEOTIDE SEQUENCE</scope>
    <source>
        <strain evidence="2">RU-4-M-4</strain>
    </source>
</reference>
<feature type="transmembrane region" description="Helical" evidence="1">
    <location>
        <begin position="37"/>
        <end position="58"/>
    </location>
</feature>
<dbReference type="EMBL" id="VMBF01000003">
    <property type="protein sequence ID" value="TSJ79859.1"/>
    <property type="molecule type" value="Genomic_DNA"/>
</dbReference>
<sequence length="677" mass="77406">MSSETLLYIILAGIVALGLALFQYFNKKKGMSKINMLFSFLRFLTIFSVLLLIINPTFDQVKVTTEKPNLVVAVDNSSSIKHLKQDKNALDFVNALKANSDIQNKFNVNYFTFNESLQTLDSINFKGQQTNIATAFNQLNDVYKQTISPTILITDGNQTYGNDYQFSTNTYKQPIYPIILGDTISYTDLKIEQLNVNKYAYLKNQFPVEAILVYNGNKDANSKLVVKNENTTVFSKAISFSKNKNSSVVNFMLPANSVGVSNYRATLIPLDGEKNTINNTKNFAVEVINEQTKIALVSDYSHPDLGMLKKSIESNEQRSVAILDSKKIINQINDFQLIIIYQPNIRFNDLYTKIKALNSNTFTVIGSKTDLNFLNKVTENYSHLITRQTENYLPELNTNYSPYRIEDINFESFPPLLSNYGQVNFKIPYQTILNKSINGVAIDEPLLATFETKGRREAVLFGQNIWQWRAQSYLNEKSFNPFDDFMGRLIQYLASNKQKSRLNLDYESFYTGSRNVIIKAEFFDKNYVFDPRETLNITVTDKVSKASKTMPLILKNNYYQVDLSSLQPSEYNFTVKATKENMAKSGSFQIIEYNVEQQFLNANVTKLEKLATNSLGKSYFIADTEQVVQELLNDNRYTPIQKSSKNTIPLIDWKYLLAIIALSLGLEWFLRKFNGLI</sequence>
<keyword evidence="1" id="KW-0472">Membrane</keyword>
<dbReference type="OrthoDB" id="9763076at2"/>
<evidence type="ECO:0000313" key="3">
    <source>
        <dbReference type="EMBL" id="TSJ79859.1"/>
    </source>
</evidence>
<feature type="transmembrane region" description="Helical" evidence="1">
    <location>
        <begin position="6"/>
        <end position="25"/>
    </location>
</feature>
<dbReference type="InterPro" id="IPR036465">
    <property type="entry name" value="vWFA_dom_sf"/>
</dbReference>
<organism evidence="2 5">
    <name type="scientific">Algibacter amylolyticus</name>
    <dbReference type="NCBI Taxonomy" id="1608400"/>
    <lineage>
        <taxon>Bacteria</taxon>
        <taxon>Pseudomonadati</taxon>
        <taxon>Bacteroidota</taxon>
        <taxon>Flavobacteriia</taxon>
        <taxon>Flavobacteriales</taxon>
        <taxon>Flavobacteriaceae</taxon>
        <taxon>Algibacter</taxon>
    </lineage>
</organism>
<dbReference type="EMBL" id="VWRS01000003">
    <property type="protein sequence ID" value="KAA5825561.1"/>
    <property type="molecule type" value="Genomic_DNA"/>
</dbReference>
<dbReference type="SUPFAM" id="SSF53300">
    <property type="entry name" value="vWA-like"/>
    <property type="match status" value="1"/>
</dbReference>
<reference evidence="3 4" key="2">
    <citation type="submission" date="2019-07" db="EMBL/GenBank/DDBJ databases">
        <title>Algibacter marinivivus sp. nov., isolated from the surface of a marine red alga.</title>
        <authorList>
            <person name="Zhong X."/>
            <person name="Xu W."/>
            <person name="Zhang Y."/>
            <person name="Zhang Q."/>
            <person name="Du Z."/>
        </authorList>
    </citation>
    <scope>NUCLEOTIDE SEQUENCE [LARGE SCALE GENOMIC DNA]</scope>
    <source>
        <strain evidence="3 4">RU-4-M-4</strain>
    </source>
</reference>
<proteinExistence type="predicted"/>
<reference evidence="2 5" key="1">
    <citation type="journal article" date="2015" name="Int. J. Syst. Evol. Microbiol.">
        <title>Algibacter amylolyticus sp. nov., isolated from intertidal sediment.</title>
        <authorList>
            <person name="Zhang D.C."/>
            <person name="Wu J."/>
            <person name="Neuner K."/>
            <person name="Yao J."/>
            <person name="Margesin R."/>
        </authorList>
    </citation>
    <scope>NUCLEOTIDE SEQUENCE [LARGE SCALE GENOMIC DNA]</scope>
    <source>
        <strain evidence="2 5">RU-4-M-4</strain>
    </source>
</reference>
<keyword evidence="1" id="KW-1133">Transmembrane helix</keyword>
<keyword evidence="1" id="KW-0812">Transmembrane</keyword>
<gene>
    <name evidence="2" type="ORF">F2B50_06545</name>
    <name evidence="3" type="ORF">FPF71_06545</name>
</gene>